<keyword evidence="8" id="KW-1185">Reference proteome</keyword>
<dbReference type="GO" id="GO:0003824">
    <property type="term" value="F:catalytic activity"/>
    <property type="evidence" value="ECO:0007669"/>
    <property type="project" value="InterPro"/>
</dbReference>
<keyword evidence="2" id="KW-0596">Phosphopantetheine</keyword>
<dbReference type="Gene3D" id="2.30.38.10">
    <property type="entry name" value="Luciferase, Domain 3"/>
    <property type="match status" value="3"/>
</dbReference>
<dbReference type="SMART" id="SM00823">
    <property type="entry name" value="PKS_PP"/>
    <property type="match status" value="3"/>
</dbReference>
<evidence type="ECO:0000256" key="2">
    <source>
        <dbReference type="ARBA" id="ARBA00022450"/>
    </source>
</evidence>
<feature type="domain" description="Carrier" evidence="6">
    <location>
        <begin position="2532"/>
        <end position="2606"/>
    </location>
</feature>
<dbReference type="PROSITE" id="PS50075">
    <property type="entry name" value="CARRIER"/>
    <property type="match status" value="3"/>
</dbReference>
<dbReference type="Gene3D" id="3.30.559.10">
    <property type="entry name" value="Chloramphenicol acetyltransferase-like domain"/>
    <property type="match status" value="5"/>
</dbReference>
<keyword evidence="5" id="KW-0045">Antibiotic biosynthesis</keyword>
<dbReference type="Pfam" id="PF00668">
    <property type="entry name" value="Condensation"/>
    <property type="match status" value="5"/>
</dbReference>
<dbReference type="SUPFAM" id="SSF52777">
    <property type="entry name" value="CoA-dependent acyltransferases"/>
    <property type="match status" value="10"/>
</dbReference>
<dbReference type="EMBL" id="JAEMNV010000010">
    <property type="protein sequence ID" value="MBJ8342112.1"/>
    <property type="molecule type" value="Genomic_DNA"/>
</dbReference>
<dbReference type="InterPro" id="IPR010060">
    <property type="entry name" value="NRPS_synth"/>
</dbReference>
<dbReference type="NCBIfam" id="TIGR01733">
    <property type="entry name" value="AA-adenyl-dom"/>
    <property type="match status" value="3"/>
</dbReference>
<dbReference type="InterPro" id="IPR045851">
    <property type="entry name" value="AMP-bd_C_sf"/>
</dbReference>
<dbReference type="GO" id="GO:0044550">
    <property type="term" value="P:secondary metabolite biosynthetic process"/>
    <property type="evidence" value="ECO:0007669"/>
    <property type="project" value="TreeGrafter"/>
</dbReference>
<dbReference type="PANTHER" id="PTHR45527:SF1">
    <property type="entry name" value="FATTY ACID SYNTHASE"/>
    <property type="match status" value="1"/>
</dbReference>
<proteinExistence type="predicted"/>
<dbReference type="Pfam" id="PF13193">
    <property type="entry name" value="AMP-binding_C"/>
    <property type="match status" value="3"/>
</dbReference>
<dbReference type="Proteomes" id="UP000655868">
    <property type="component" value="Unassembled WGS sequence"/>
</dbReference>
<dbReference type="Gene3D" id="3.30.559.30">
    <property type="entry name" value="Nonribosomal peptide synthetase, condensation domain"/>
    <property type="match status" value="5"/>
</dbReference>
<dbReference type="Gene3D" id="3.40.50.1820">
    <property type="entry name" value="alpha/beta hydrolase"/>
    <property type="match status" value="1"/>
</dbReference>
<dbReference type="NCBIfam" id="TIGR01720">
    <property type="entry name" value="NRPS-para261"/>
    <property type="match status" value="2"/>
</dbReference>
<dbReference type="InterPro" id="IPR020845">
    <property type="entry name" value="AMP-binding_CS"/>
</dbReference>
<dbReference type="GO" id="GO:0005737">
    <property type="term" value="C:cytoplasm"/>
    <property type="evidence" value="ECO:0007669"/>
    <property type="project" value="TreeGrafter"/>
</dbReference>
<comment type="caution">
    <text evidence="7">The sequence shown here is derived from an EMBL/GenBank/DDBJ whole genome shotgun (WGS) entry which is preliminary data.</text>
</comment>
<keyword evidence="3" id="KW-0597">Phosphoprotein</keyword>
<dbReference type="InterPro" id="IPR025110">
    <property type="entry name" value="AMP-bd_C"/>
</dbReference>
<dbReference type="SUPFAM" id="SSF56801">
    <property type="entry name" value="Acetyl-CoA synthetase-like"/>
    <property type="match status" value="3"/>
</dbReference>
<dbReference type="InterPro" id="IPR020802">
    <property type="entry name" value="TesA-like"/>
</dbReference>
<evidence type="ECO:0000256" key="3">
    <source>
        <dbReference type="ARBA" id="ARBA00022553"/>
    </source>
</evidence>
<dbReference type="Gene3D" id="1.10.1200.10">
    <property type="entry name" value="ACP-like"/>
    <property type="match status" value="2"/>
</dbReference>
<dbReference type="GO" id="GO:0017000">
    <property type="term" value="P:antibiotic biosynthetic process"/>
    <property type="evidence" value="ECO:0007669"/>
    <property type="project" value="UniProtKB-KW"/>
</dbReference>
<dbReference type="PROSITE" id="PS00012">
    <property type="entry name" value="PHOSPHOPANTETHEINE"/>
    <property type="match status" value="2"/>
</dbReference>
<evidence type="ECO:0000313" key="7">
    <source>
        <dbReference type="EMBL" id="MBJ8342112.1"/>
    </source>
</evidence>
<dbReference type="SUPFAM" id="SSF53474">
    <property type="entry name" value="alpha/beta-Hydrolases"/>
    <property type="match status" value="1"/>
</dbReference>
<feature type="domain" description="Carrier" evidence="6">
    <location>
        <begin position="4071"/>
        <end position="4146"/>
    </location>
</feature>
<keyword evidence="4" id="KW-0677">Repeat</keyword>
<dbReference type="InterPro" id="IPR009081">
    <property type="entry name" value="PP-bd_ACP"/>
</dbReference>
<dbReference type="Gene3D" id="3.40.50.980">
    <property type="match status" value="6"/>
</dbReference>
<dbReference type="InterPro" id="IPR006162">
    <property type="entry name" value="Ppantetheine_attach_site"/>
</dbReference>
<dbReference type="FunFam" id="1.10.1200.10:FF:000005">
    <property type="entry name" value="Nonribosomal peptide synthetase 1"/>
    <property type="match status" value="2"/>
</dbReference>
<dbReference type="PROSITE" id="PS00455">
    <property type="entry name" value="AMP_BINDING"/>
    <property type="match status" value="3"/>
</dbReference>
<dbReference type="InterPro" id="IPR029058">
    <property type="entry name" value="AB_hydrolase_fold"/>
</dbReference>
<dbReference type="GO" id="GO:0031177">
    <property type="term" value="F:phosphopantetheine binding"/>
    <property type="evidence" value="ECO:0007669"/>
    <property type="project" value="InterPro"/>
</dbReference>
<dbReference type="InterPro" id="IPR010071">
    <property type="entry name" value="AA_adenyl_dom"/>
</dbReference>
<evidence type="ECO:0000259" key="6">
    <source>
        <dbReference type="PROSITE" id="PS50075"/>
    </source>
</evidence>
<dbReference type="GO" id="GO:0043041">
    <property type="term" value="P:amino acid activation for nonribosomal peptide biosynthetic process"/>
    <property type="evidence" value="ECO:0007669"/>
    <property type="project" value="TreeGrafter"/>
</dbReference>
<dbReference type="InterPro" id="IPR000873">
    <property type="entry name" value="AMP-dep_synth/lig_dom"/>
</dbReference>
<dbReference type="SMART" id="SM00824">
    <property type="entry name" value="PKS_TE"/>
    <property type="match status" value="1"/>
</dbReference>
<dbReference type="GO" id="GO:0008610">
    <property type="term" value="P:lipid biosynthetic process"/>
    <property type="evidence" value="ECO:0007669"/>
    <property type="project" value="UniProtKB-ARBA"/>
</dbReference>
<dbReference type="PANTHER" id="PTHR45527">
    <property type="entry name" value="NONRIBOSOMAL PEPTIDE SYNTHETASE"/>
    <property type="match status" value="1"/>
</dbReference>
<dbReference type="SUPFAM" id="SSF47336">
    <property type="entry name" value="ACP-like"/>
    <property type="match status" value="3"/>
</dbReference>
<dbReference type="RefSeq" id="WP_199707432.1">
    <property type="nucleotide sequence ID" value="NZ_JAEMNV010000010.1"/>
</dbReference>
<dbReference type="Gene3D" id="3.30.300.30">
    <property type="match status" value="3"/>
</dbReference>
<feature type="domain" description="Carrier" evidence="6">
    <location>
        <begin position="974"/>
        <end position="1048"/>
    </location>
</feature>
<evidence type="ECO:0000256" key="5">
    <source>
        <dbReference type="ARBA" id="ARBA00023194"/>
    </source>
</evidence>
<dbReference type="NCBIfam" id="NF003417">
    <property type="entry name" value="PRK04813.1"/>
    <property type="match status" value="3"/>
</dbReference>
<accession>A0A934NVR2</accession>
<dbReference type="FunFam" id="3.40.50.980:FF:000001">
    <property type="entry name" value="Non-ribosomal peptide synthetase"/>
    <property type="match status" value="3"/>
</dbReference>
<sequence>MQQRSSPSPSEAVPGVPPGAFPLSAAQRGIWFAQHLAGSAPISIAQYVEIRGHLDVDALGRACVATGREFGSGFLRLIEVDGIPFQLIDDSLDAAPVFVDLRDEQDAEQVALAWMRTEFNAPLHILRDRLVNSTVLQIADDHYLWYTRIHHIALDGFAAMTLVQRTAALYSAFVADVEPPQSKAEDLAAIVSSDLQYRGSDRFTNDREYWAQHLSGAPQAVSLAGRTAPPNAHPRLFSAPLPERTGRLLDSVATGGGASVAPVIVAAFGAFLARMTGTDDVMLSLPVSARTTAVLRRSGGMVANVVPLRLTIGAQSTVGELIRTAQLELTGALRRQRYRQEDIFRDLGYAPDEAASFGPSVNIMMFDSTITLGDQVGLLHVLTSGLMEDLFVNVYPAAGDSSTHIDFQANPSLYTDDDLRRHHGRFLSYLERFLAGGPDCLLSTLELLDDAERAALAPVRGPDPIAARTLPEIFAAGAQTNPDAVALVLGDRSLTYREVDERSTQLARVLIAGGAGPERTVAIALPRSIESVVSVWAVAKTGAAFVPVDPTYPADRIAHMVNDSGVRIGVTDQAARSAVPDEVDWIVLDDPDVQQRCEAAGAEPITDADRSAPIQLLNPAYVIYTSGSTGLPKGVFVGHSGISNLIDDRSADLRVTAASRISYAYSPSFDASVEQLLVTFGVGATLVIIPPGIIGGDELTAVLDAARVTHLDVAPAMLSSLDPTALPSLAAVVVGGDVCPPELVARWATRVRMTNGYGPTETTITATSAVLLPDRPVTIGGPLRGATAVVLDRWLQPVPVGASGELYLAGTGVARGYANLFGTTASRFVADPYGEPGARMYRTGDVVRWVQAGEKLELEYLGRSDFQVKIRGFRIELGEIDAALTNHDSVDFAVTVGASTPAGATVLVSYVKAAQDAKIDAAVLKSFVEEILPSYMVPSVIMVLDAVPLSASGKVDRKALPEPVFESAAGLGRAPSTPREHTLATLFAEVLGLESVGVDESFFALGGDSIVSIQLVSRAKTAGLGFTARDVFERKTIAGLAAVATDLGASAGLLRELPGRGVGRIQLTPVANALLEQDASFDGNAQAVLVQLPAGIDGAELTASLQAVLDRHDVLRAVLRVVVPDLDGGDLESATETMESGWVLDVSPAGSVVADDIVHRVDVAADEDLRGAADRELAIATAQLDPTAGLVVRAVWLAPVDDRNGLLWLVAHRLVVDGESWRIIVPDLAAAWRAVHAGEVPELAPVATSLRAWSHAVGAADAVAQRFSEVPTWQAILDTPDPLLGSRALDPAVDLTETAGRVRLRVPARLTQELLHTLPERFHSDAEHGLLVALAMAVSRWRRERGVVCDSMLVSVAGSGRTALAEADLRRTVGAFATPHPLAMDVAGIDLADAYAGGRGAGLVLKTVKEQLRVVGNDGVGYGLLRYSDDARVTAIADRAEPQIRFSYLARTGIGSTGEWRPAAFERTRDRTLPLEAVLDVDVIVEDGPDGAELAVSWTFPSGVFDSIDIEELSQQWLSALEGLAAHARTRHAGGHTPSDFELVSTTQAEIELWERAYPSLTDVWPLSPLQSGMLFHAVFAAESTDEYTDQSVLTLAGTVDDERLREAAQALLDRHENLRVAFLETNSGPRQIVLGDVAVLWRSVDLSALDEAASTAEVDRLLAADRLTKFDTASPPLLRFLLIRIAEDRYKLVMTGHHILLDGWSTPLLVRELLGLYAAFDGRGQLAPPRSYKAYLAWLAQQDRAASVAAWKQALAGIDSATRVMSTDHLVAESEAGSTSLTLGPDATAALTATAREHGFTLNTAVQAAWAMVLGTLTGRTDVVFGGTVSGRPPQLPGVEEMLGLFINTLPVRVELDPAESLVALVTRIQAEQSALLDHQHVGLSDIHSAVGLHELFDTLTVFESYPVDRKALAASLDIAGMRVLDADGSDATPYPLSLMVIPIKNAAGAQSLQVTLKYLTDAIGDAGAKELVARCVRYLHVMASAPTTRVAAVEPCDENTRSTMVAITGPDALEVRSLPEILTSAAALDPDAVAIRFDGESVTYRDLDERSNRLARVLIRSGARPETFVAVALTRSIESVSTVWAVTKTGAAFVPIDPKHPEDRIVHMLTDSGAIVGVTTAEIRAGLPGELDWLELDDPWTSRIVANADSGPIERAELLAEPMIDNTAYLIYTSGSTGVPKGVAVTHRGLANLVRAQHDEMAVTADSRFLHFASPSFDASVSEALFAFGSGARLVVVPPTVLGGDDLAELIAAEEVSHMVITPAALATLSPAELECVRVLAVAGEAVGQEVIERWSPGRTMLNHYGPTEFTIWATGSDALAPDKTITIGGPIRGATALVLDTWLRPVPAGVVGELYLSGPSLARGYHRRSELTGSRFVANPFGTPGARMYRTGDLVRWTAGAGGSTGDASGHALEYLGRSDFQVKVRGFRIELGEIDAALTADPRIEFATTIGVEGPTGATVLVSYVLAGTEANVSAEELQDVVGKSLPSYMVPTAIEFLASIPLTPVGKLDRKALPRPTFGRGSGPSRAPDNEIEEQLCELFAQTLGIDSVGVDDSFFALGGDSIMSIQLVSRAKSAGVHFTPRDVFERKTVAGLAEIAGARGDADHRMEVVEELPGGGVGAVPLTPIVKWLVEPGAEFGRFSQAIMLSLPVGSKRPDIAATLQAVLDHHDALRAKLVREYGEWSLEVLAPGSITADGIIHRVKITDRTDFDAVAARELSAAADQLEPDQGRVVQAVWFDPAGDASVAPRLWLVIHHLAVDGVSWRTIVPDLVAAGAQVAAGAKPVLPPVGTSFRRWAHGLVDAANSESLVAELELWRSVLGGSDPLLGTRALDRKIDTADTVEEVRVTVPVDVTDAMLTTVSEKFRGGVNDGLLAALALAVSKWRLQSSETSGAGSVVVNLEGHGRQEEIVGADLSRTVGWFTSVFPVRLDVTGLDLDDAFAGGPAAGSAVKRVKEQLLAVPDHGIGFGLLRYVNRATRPVLAELPSPQIGFNYLGRTGGAVPEGPWLPVSGGKALGGAHDDDMPATAVLAIDAVTEEGPDGPQLSASFGYPTGVIAAADVEELASLWVAALTALATHSAASNAGGFTPSDLQLIETTQDEIESWEQRFPDFQDVWSLAPLQAGLLFHAMLAQETVDVYTVQMTLDLEGVVDAGRLRRAGQALIDRHPNLRTSFLDRGGRPVQVVTAHAELPMQENDCTAAQPDVVDDLAVVDRTERFDMAAPPLLRFRLIKTAEDRYRLVITCHHILVDGWSMPILIQELFVLYAANADVSVLAPARSYREFLSWLATQDRAAAREAWADALAGVAEPTLLAPALDPHEAHTPDTVAINVELSAAASQALVGLTRERGITLNTVVQAAWGMLLANLTGRTDVTFGTTVSGRPPQIFGVQSMIGLFINTLPIRVRLDPAETLVQLLERIQESQTALLDHQYVGLAEIQQLVGVGALFDTVTVFESYPIDQDELLQTMDIAGMRVADVAAHDDTHYPLTLLAMPGETLHLELKSLAAVFDRDAVDVVAQRLVRILEAFTATPDLPCAQLQMLSPSDYRRIVAAPSDDVESPTTLADVFAAAVAVDPAAIALTADGVHVSYADLDERSNRLARTLISAGAGPDTVVALALTRSVESIVAMWAVAKSGAAFVPVDPKHPPERISHMLTDSLAVLGVTVSTHRDRMPGDTTWLVLDDTDVAASISAASAAAITDADRLEVLRIENPAWLIYTSGSTGVPKGVSVTQAGIANLLRAQRDSLELSADSTVLHFASPSFDASAFEALMAFGSGARLVAVSPTVLGGRELADLIRSEQVSHMVITPAALATMEPLGLDCLRVLAVAGEAVGSELVARWAPGRKMVNLYGPTEFTIWATGSDRLEPGAPITIGSAVLGASLLVLDSWLRPVPVGVVGELYLAGAALARGYHNRPDLTCGRFVANPFGGSAERMYRTGDLVRWSGSDVAELEYLGRDDYQVKIRGFRIELGEIDAALTAADEVEFATTIGTEGPTGATVLASYVLPVAGADIDVDRLRESVAAVLPGYMVPAAIVVLESIPLTPVGKLDTKALPAPDFSNRTRIIRAPRTPLEEAVAAGFAEVLGLDEVGIDESFFDLGGTSLIATRVVDVLGSALGLAVPVMWIFNDPTVEALARRIGRHEHEPAEPAGSPLAVLLPIRETGTAAPLFCIHPASGLGWSYAGLAAHLDPQRPIYALQSPELEGTEPIPQSIDEFADRYVTAIRTVQPVGPYNILGWSLGGFIAHAVATRLRAAGETVAILALLDADLGVRHFEAPPQLSVGEFFAEFGKVFGFDSVPTDLTAEHAAELVRTGVGGATFVDAGHLERMTASYNRSARIVAAFEPNVFDGNLVFFTAAAEAGDDTRAFSSWAPYVGGATENHPIDALHDDMTAPEVLPQLAAVLERHLSSSGATILEAS</sequence>
<dbReference type="InterPro" id="IPR001031">
    <property type="entry name" value="Thioesterase"/>
</dbReference>
<reference evidence="7" key="1">
    <citation type="submission" date="2020-12" db="EMBL/GenBank/DDBJ databases">
        <title>Antrihabitans popcorni sp. nov. and Antrihabitans auranticaus sp. nov., isolated from a larva cave.</title>
        <authorList>
            <person name="Lee S.D."/>
            <person name="Kim I.S."/>
        </authorList>
    </citation>
    <scope>NUCLEOTIDE SEQUENCE</scope>
    <source>
        <strain evidence="7">YC3-6</strain>
    </source>
</reference>
<gene>
    <name evidence="7" type="ORF">JGU71_24800</name>
</gene>
<evidence type="ECO:0000313" key="8">
    <source>
        <dbReference type="Proteomes" id="UP000655868"/>
    </source>
</evidence>
<dbReference type="CDD" id="cd19543">
    <property type="entry name" value="DCL_NRPS"/>
    <property type="match status" value="2"/>
</dbReference>
<dbReference type="Pfam" id="PF00501">
    <property type="entry name" value="AMP-binding"/>
    <property type="match status" value="3"/>
</dbReference>
<dbReference type="InterPro" id="IPR020806">
    <property type="entry name" value="PKS_PP-bd"/>
</dbReference>
<dbReference type="InterPro" id="IPR001242">
    <property type="entry name" value="Condensation_dom"/>
</dbReference>
<dbReference type="Pfam" id="PF00975">
    <property type="entry name" value="Thioesterase"/>
    <property type="match status" value="1"/>
</dbReference>
<comment type="cofactor">
    <cofactor evidence="1">
        <name>pantetheine 4'-phosphate</name>
        <dbReference type="ChEBI" id="CHEBI:47942"/>
    </cofactor>
</comment>
<protein>
    <submittedName>
        <fullName evidence="7">Amino acid adenylation domain-containing protein</fullName>
    </submittedName>
</protein>
<dbReference type="InterPro" id="IPR036736">
    <property type="entry name" value="ACP-like_sf"/>
</dbReference>
<organism evidence="7 8">
    <name type="scientific">Antrihabitans stalagmiti</name>
    <dbReference type="NCBI Taxonomy" id="2799499"/>
    <lineage>
        <taxon>Bacteria</taxon>
        <taxon>Bacillati</taxon>
        <taxon>Actinomycetota</taxon>
        <taxon>Actinomycetes</taxon>
        <taxon>Mycobacteriales</taxon>
        <taxon>Nocardiaceae</taxon>
        <taxon>Antrihabitans</taxon>
    </lineage>
</organism>
<dbReference type="InterPro" id="IPR023213">
    <property type="entry name" value="CAT-like_dom_sf"/>
</dbReference>
<dbReference type="FunFam" id="3.40.50.12780:FF:000012">
    <property type="entry name" value="Non-ribosomal peptide synthetase"/>
    <property type="match status" value="1"/>
</dbReference>
<name>A0A934NVR2_9NOCA</name>
<evidence type="ECO:0000256" key="1">
    <source>
        <dbReference type="ARBA" id="ARBA00001957"/>
    </source>
</evidence>
<dbReference type="Pfam" id="PF00550">
    <property type="entry name" value="PP-binding"/>
    <property type="match status" value="3"/>
</dbReference>
<evidence type="ECO:0000256" key="4">
    <source>
        <dbReference type="ARBA" id="ARBA00022737"/>
    </source>
</evidence>